<dbReference type="SUPFAM" id="SSF53098">
    <property type="entry name" value="Ribonuclease H-like"/>
    <property type="match status" value="1"/>
</dbReference>
<reference evidence="7 8" key="1">
    <citation type="submission" date="2024-02" db="EMBL/GenBank/DDBJ databases">
        <title>High-quality chromosome-scale genome assembly of Pensacola bahiagrass (Paspalum notatum Flugge var. saurae).</title>
        <authorList>
            <person name="Vega J.M."/>
            <person name="Podio M."/>
            <person name="Orjuela J."/>
            <person name="Siena L.A."/>
            <person name="Pessino S.C."/>
            <person name="Combes M.C."/>
            <person name="Mariac C."/>
            <person name="Albertini E."/>
            <person name="Pupilli F."/>
            <person name="Ortiz J.P.A."/>
            <person name="Leblanc O."/>
        </authorList>
    </citation>
    <scope>NUCLEOTIDE SEQUENCE [LARGE SCALE GENOMIC DNA]</scope>
    <source>
        <strain evidence="7">R1</strain>
        <tissue evidence="7">Leaf</tissue>
    </source>
</reference>
<dbReference type="PANTHER" id="PTHR42648:SF21">
    <property type="entry name" value="CYSTEINE-RICH RLK (RECEPTOR-LIKE PROTEIN KINASE) 8"/>
    <property type="match status" value="1"/>
</dbReference>
<proteinExistence type="predicted"/>
<dbReference type="GO" id="GO:0004190">
    <property type="term" value="F:aspartic-type endopeptidase activity"/>
    <property type="evidence" value="ECO:0007669"/>
    <property type="project" value="UniProtKB-KW"/>
</dbReference>
<dbReference type="Gene3D" id="3.30.420.10">
    <property type="entry name" value="Ribonuclease H-like superfamily/Ribonuclease H"/>
    <property type="match status" value="1"/>
</dbReference>
<keyword evidence="3" id="KW-0064">Aspartyl protease</keyword>
<feature type="compositionally biased region" description="Low complexity" evidence="5">
    <location>
        <begin position="741"/>
        <end position="759"/>
    </location>
</feature>
<evidence type="ECO:0000313" key="8">
    <source>
        <dbReference type="Proteomes" id="UP001341281"/>
    </source>
</evidence>
<dbReference type="SUPFAM" id="SSF56672">
    <property type="entry name" value="DNA/RNA polymerases"/>
    <property type="match status" value="1"/>
</dbReference>
<dbReference type="InterPro" id="IPR001584">
    <property type="entry name" value="Integrase_cat-core"/>
</dbReference>
<dbReference type="Pfam" id="PF25597">
    <property type="entry name" value="SH3_retrovirus"/>
    <property type="match status" value="1"/>
</dbReference>
<dbReference type="GO" id="GO:0003676">
    <property type="term" value="F:nucleic acid binding"/>
    <property type="evidence" value="ECO:0007669"/>
    <property type="project" value="InterPro"/>
</dbReference>
<dbReference type="InterPro" id="IPR025724">
    <property type="entry name" value="GAG-pre-integrase_dom"/>
</dbReference>
<feature type="domain" description="Integrase catalytic" evidence="6">
    <location>
        <begin position="471"/>
        <end position="646"/>
    </location>
</feature>
<evidence type="ECO:0000313" key="7">
    <source>
        <dbReference type="EMBL" id="WVZ80368.1"/>
    </source>
</evidence>
<dbReference type="CDD" id="cd09272">
    <property type="entry name" value="RNase_HI_RT_Ty1"/>
    <property type="match status" value="1"/>
</dbReference>
<evidence type="ECO:0000256" key="5">
    <source>
        <dbReference type="SAM" id="MobiDB-lite"/>
    </source>
</evidence>
<dbReference type="Pfam" id="PF13976">
    <property type="entry name" value="gag_pre-integrs"/>
    <property type="match status" value="1"/>
</dbReference>
<feature type="compositionally biased region" description="Basic and acidic residues" evidence="5">
    <location>
        <begin position="220"/>
        <end position="233"/>
    </location>
</feature>
<dbReference type="InterPro" id="IPR036397">
    <property type="entry name" value="RNaseH_sf"/>
</dbReference>
<dbReference type="InterPro" id="IPR012337">
    <property type="entry name" value="RNaseH-like_sf"/>
</dbReference>
<dbReference type="GO" id="GO:0046872">
    <property type="term" value="F:metal ion binding"/>
    <property type="evidence" value="ECO:0007669"/>
    <property type="project" value="UniProtKB-KW"/>
</dbReference>
<dbReference type="AlphaFoldDB" id="A0AAQ3WZT5"/>
<dbReference type="Pfam" id="PF00665">
    <property type="entry name" value="rve"/>
    <property type="match status" value="1"/>
</dbReference>
<dbReference type="InterPro" id="IPR039537">
    <property type="entry name" value="Retrotran_Ty1/copia-like"/>
</dbReference>
<keyword evidence="1" id="KW-0645">Protease</keyword>
<evidence type="ECO:0000256" key="2">
    <source>
        <dbReference type="ARBA" id="ARBA00022723"/>
    </source>
</evidence>
<keyword evidence="8" id="KW-1185">Reference proteome</keyword>
<dbReference type="InterPro" id="IPR013103">
    <property type="entry name" value="RVT_2"/>
</dbReference>
<feature type="region of interest" description="Disordered" evidence="5">
    <location>
        <begin position="133"/>
        <end position="166"/>
    </location>
</feature>
<dbReference type="EMBL" id="CP144750">
    <property type="protein sequence ID" value="WVZ80368.1"/>
    <property type="molecule type" value="Genomic_DNA"/>
</dbReference>
<dbReference type="GO" id="GO:0006508">
    <property type="term" value="P:proteolysis"/>
    <property type="evidence" value="ECO:0007669"/>
    <property type="project" value="UniProtKB-KW"/>
</dbReference>
<dbReference type="InterPro" id="IPR054722">
    <property type="entry name" value="PolX-like_BBD"/>
</dbReference>
<feature type="region of interest" description="Disordered" evidence="5">
    <location>
        <begin position="718"/>
        <end position="793"/>
    </location>
</feature>
<dbReference type="InterPro" id="IPR057670">
    <property type="entry name" value="SH3_retrovirus"/>
</dbReference>
<dbReference type="Pfam" id="PF07727">
    <property type="entry name" value="RVT_2"/>
    <property type="match status" value="1"/>
</dbReference>
<keyword evidence="4" id="KW-0378">Hydrolase</keyword>
<gene>
    <name evidence="7" type="ORF">U9M48_027844</name>
</gene>
<evidence type="ECO:0000256" key="3">
    <source>
        <dbReference type="ARBA" id="ARBA00022750"/>
    </source>
</evidence>
<evidence type="ECO:0000259" key="6">
    <source>
        <dbReference type="PROSITE" id="PS50994"/>
    </source>
</evidence>
<dbReference type="Pfam" id="PF22936">
    <property type="entry name" value="Pol_BBD"/>
    <property type="match status" value="1"/>
</dbReference>
<evidence type="ECO:0000256" key="1">
    <source>
        <dbReference type="ARBA" id="ARBA00022670"/>
    </source>
</evidence>
<dbReference type="PROSITE" id="PS50994">
    <property type="entry name" value="INTEGRASE"/>
    <property type="match status" value="1"/>
</dbReference>
<organism evidence="7 8">
    <name type="scientific">Paspalum notatum var. saurae</name>
    <dbReference type="NCBI Taxonomy" id="547442"/>
    <lineage>
        <taxon>Eukaryota</taxon>
        <taxon>Viridiplantae</taxon>
        <taxon>Streptophyta</taxon>
        <taxon>Embryophyta</taxon>
        <taxon>Tracheophyta</taxon>
        <taxon>Spermatophyta</taxon>
        <taxon>Magnoliopsida</taxon>
        <taxon>Liliopsida</taxon>
        <taxon>Poales</taxon>
        <taxon>Poaceae</taxon>
        <taxon>PACMAD clade</taxon>
        <taxon>Panicoideae</taxon>
        <taxon>Andropogonodae</taxon>
        <taxon>Paspaleae</taxon>
        <taxon>Paspalinae</taxon>
        <taxon>Paspalum</taxon>
    </lineage>
</organism>
<sequence>MVCPTLRGELEQLRADLEVLSAPTDTCENCLILRMQLMDRDATIRKLEKAVVIPSLDSDTCAIQTVVLEDLREEVLSLQNDNNRLREVLSWVCARQPQLEMIIESTKRAEGETSGVGFGECSTLGEKSAPIKVKTAPTQPGETVDGVYHEPPKAAPKKQYWTPKPSKAKLDKIVEEELKPKGKKPRNGHLEEFCFRRKRVERQERAWGNHDQFYQGGRQDPPHRGEMRDRFAGGERGGGFQAHAPNGERRFTGRAPSRFQRGYGHRDRGFERAFEGSRIGGRGYPDRRDDFFDCAYPTFEQMAQHWAPQVVLQPHPVSTKEYITFGDNGQGKVMGVGSVSLSAKLSLREVAFVQNLGFNLVSVSQLLDEGFEVRFKKGACCVLDAEETLVCSLLPFGQVFRVDLTSVSGPARCLVASPSADIWKWHWRLGHLSFDLLVRLSSMGLIRGLPKLRAEKDLVCHPCRHGKMVAASHIPVSQVMTSYLGELLHMDTIGPARVASVSGKWYVLVVVDDFSRFSWVFFMEFKDEAFGFVRDLVLRLRNESHKAMRAIRSDNGGEFRNSHFENFCRDLGLEHQFSSPYTPPQNGVVERKNRTLVEMARMMLDEHRTSRRFWAEAVNTACYIANRIFLQAFLGKTSYELRFGRQPSVKHLRAFGCKCFVLKKAGHLDKFESCCLDGIFLGYASSFRAFRVWILEAKQVVETCEVYFDETMPCTTPAFELSGDDEEGTPIFEDEEGVVNDGDAGATAPAAAPAPSATSSDDEGGPLPTAFSSLPRQQAHAEAGPAEDAREVTSEIVPSRQELENFERNHVRDLVEPPPNRRPIGTKWVFKNKHGEDGMVVRNKARLVAHGFCQKEGIDYEETFAPVARLEAIRILLAFAASKGFKLQQMDIKSAFLNGFIENEVYVRQPPGFESARFPDRVYKLRKALYGLKQTPRAWYARLKSFLLKSGFVMGSVDKTLFLLSRGGDTLIVQIYVDDIIFGGSSHALVSSFAEQMSREFEMSLMGELQFFLRLQIKQDLEGTFVHQAKYTRDILKKFNMGDSKPMTTPMCTNTALDADEDREAVDQKEFRGMIGSLLYLTATRPDIQFAVCLCARYQASPRTSHRQAVKLIFRYLKFTPELGHWYSSGSSLSLRGFSDADHAGCRIDRKSISGTCQLLGTSLVSWSSRKQASVALSTAEAEYVAAASCCSQLLWMKATLSDFGLRLQVEGVDNTLIKGEIESQWTGLIALLV</sequence>
<dbReference type="GO" id="GO:0015074">
    <property type="term" value="P:DNA integration"/>
    <property type="evidence" value="ECO:0007669"/>
    <property type="project" value="InterPro"/>
</dbReference>
<keyword evidence="2" id="KW-0479">Metal-binding</keyword>
<dbReference type="PANTHER" id="PTHR42648">
    <property type="entry name" value="TRANSPOSASE, PUTATIVE-RELATED"/>
    <property type="match status" value="1"/>
</dbReference>
<dbReference type="InterPro" id="IPR043502">
    <property type="entry name" value="DNA/RNA_pol_sf"/>
</dbReference>
<accession>A0AAQ3WZT5</accession>
<protein>
    <recommendedName>
        <fullName evidence="6">Integrase catalytic domain-containing protein</fullName>
    </recommendedName>
</protein>
<evidence type="ECO:0000256" key="4">
    <source>
        <dbReference type="ARBA" id="ARBA00022801"/>
    </source>
</evidence>
<feature type="compositionally biased region" description="Acidic residues" evidence="5">
    <location>
        <begin position="722"/>
        <end position="738"/>
    </location>
</feature>
<dbReference type="Proteomes" id="UP001341281">
    <property type="component" value="Chromosome 06"/>
</dbReference>
<feature type="region of interest" description="Disordered" evidence="5">
    <location>
        <begin position="207"/>
        <end position="263"/>
    </location>
</feature>
<name>A0AAQ3WZT5_PASNO</name>